<dbReference type="Gene3D" id="3.40.630.10">
    <property type="entry name" value="Zn peptidases"/>
    <property type="match status" value="1"/>
</dbReference>
<dbReference type="InterPro" id="IPR036264">
    <property type="entry name" value="Bact_exopeptidase_dim_dom"/>
</dbReference>
<dbReference type="Pfam" id="PF07687">
    <property type="entry name" value="M20_dimer"/>
    <property type="match status" value="1"/>
</dbReference>
<dbReference type="InterPro" id="IPR002933">
    <property type="entry name" value="Peptidase_M20"/>
</dbReference>
<comment type="caution">
    <text evidence="5">The sequence shown here is derived from an EMBL/GenBank/DDBJ whole genome shotgun (WGS) entry which is preliminary data.</text>
</comment>
<keyword evidence="2" id="KW-0479">Metal-binding</keyword>
<sequence>MADTPVVTLLKQLMEIPSISEEEEEIGFFLEKYLKDRGYMVELIPIAPGSTRRNVYAYMGNNRKSRTMLTSHMDTVPPHIPLSIKGDIIYCRGACDDKGSLAAQIVALEELRAENAVKDGDVSLLFVVGEGKGGPGMLAANDMGLTWEAVIFGEPTEGTMATGHKGHYVFELFASGISCHSGYPHGGTSATEKLISVLAELKSLDLPTSEILGPTTYHCGKLEGGGAYNVIAKDAYALCGIRVAANLEEIEKKVNDVVSKYPEVELKKSFAYPETMLDYEFEGENSILCGSPRIALTNGLCHSLGIPHKPVSFGTDIQRLTGAHKKFSLRTWVDSTCSWSRRASCYPQPDQVRRYL</sequence>
<feature type="domain" description="Peptidase M20 dimerisation" evidence="4">
    <location>
        <begin position="162"/>
        <end position="260"/>
    </location>
</feature>
<accession>A0ABR1SVH3</accession>
<evidence type="ECO:0000259" key="4">
    <source>
        <dbReference type="Pfam" id="PF07687"/>
    </source>
</evidence>
<proteinExistence type="inferred from homology"/>
<dbReference type="SUPFAM" id="SSF53187">
    <property type="entry name" value="Zn-dependent exopeptidases"/>
    <property type="match status" value="1"/>
</dbReference>
<dbReference type="GeneID" id="92099451"/>
<keyword evidence="3" id="KW-0378">Hydrolase</keyword>
<dbReference type="Proteomes" id="UP001480595">
    <property type="component" value="Unassembled WGS sequence"/>
</dbReference>
<dbReference type="InterPro" id="IPR050072">
    <property type="entry name" value="Peptidase_M20A"/>
</dbReference>
<evidence type="ECO:0000313" key="5">
    <source>
        <dbReference type="EMBL" id="KAK8038212.1"/>
    </source>
</evidence>
<reference evidence="5 6" key="1">
    <citation type="submission" date="2023-01" db="EMBL/GenBank/DDBJ databases">
        <title>Analysis of 21 Apiospora genomes using comparative genomics revels a genus with tremendous synthesis potential of carbohydrate active enzymes and secondary metabolites.</title>
        <authorList>
            <person name="Sorensen T."/>
        </authorList>
    </citation>
    <scope>NUCLEOTIDE SEQUENCE [LARGE SCALE GENOMIC DNA]</scope>
    <source>
        <strain evidence="5 6">CBS 135458</strain>
    </source>
</reference>
<evidence type="ECO:0000256" key="3">
    <source>
        <dbReference type="ARBA" id="ARBA00022801"/>
    </source>
</evidence>
<gene>
    <name evidence="5" type="ORF">PG994_014979</name>
</gene>
<dbReference type="PANTHER" id="PTHR43808:SF14">
    <property type="entry name" value="PUTATIVE-RELATED"/>
    <property type="match status" value="1"/>
</dbReference>
<evidence type="ECO:0000313" key="6">
    <source>
        <dbReference type="Proteomes" id="UP001480595"/>
    </source>
</evidence>
<keyword evidence="6" id="KW-1185">Reference proteome</keyword>
<evidence type="ECO:0000256" key="1">
    <source>
        <dbReference type="ARBA" id="ARBA00006247"/>
    </source>
</evidence>
<organism evidence="5 6">
    <name type="scientific">Apiospora phragmitis</name>
    <dbReference type="NCBI Taxonomy" id="2905665"/>
    <lineage>
        <taxon>Eukaryota</taxon>
        <taxon>Fungi</taxon>
        <taxon>Dikarya</taxon>
        <taxon>Ascomycota</taxon>
        <taxon>Pezizomycotina</taxon>
        <taxon>Sordariomycetes</taxon>
        <taxon>Xylariomycetidae</taxon>
        <taxon>Amphisphaeriales</taxon>
        <taxon>Apiosporaceae</taxon>
        <taxon>Apiospora</taxon>
    </lineage>
</organism>
<dbReference type="RefSeq" id="XP_066708064.1">
    <property type="nucleotide sequence ID" value="XM_066866388.1"/>
</dbReference>
<dbReference type="Pfam" id="PF01546">
    <property type="entry name" value="Peptidase_M20"/>
    <property type="match status" value="1"/>
</dbReference>
<dbReference type="InterPro" id="IPR011650">
    <property type="entry name" value="Peptidase_M20_dimer"/>
</dbReference>
<evidence type="ECO:0000256" key="2">
    <source>
        <dbReference type="ARBA" id="ARBA00022723"/>
    </source>
</evidence>
<dbReference type="PANTHER" id="PTHR43808">
    <property type="entry name" value="ACETYLORNITHINE DEACETYLASE"/>
    <property type="match status" value="1"/>
</dbReference>
<protein>
    <submittedName>
        <fullName evidence="5">Peptidase M20 domain-containing protein</fullName>
    </submittedName>
</protein>
<dbReference type="SUPFAM" id="SSF55031">
    <property type="entry name" value="Bacterial exopeptidase dimerisation domain"/>
    <property type="match status" value="1"/>
</dbReference>
<name>A0ABR1SVH3_9PEZI</name>
<dbReference type="Gene3D" id="3.30.70.360">
    <property type="match status" value="1"/>
</dbReference>
<comment type="similarity">
    <text evidence="1">Belongs to the peptidase M20A family.</text>
</comment>
<dbReference type="EMBL" id="JAQQWL010000016">
    <property type="protein sequence ID" value="KAK8038212.1"/>
    <property type="molecule type" value="Genomic_DNA"/>
</dbReference>